<reference evidence="4" key="1">
    <citation type="submission" date="2016-10" db="EMBL/GenBank/DDBJ databases">
        <authorList>
            <person name="Varghese N."/>
            <person name="Submissions S."/>
        </authorList>
    </citation>
    <scope>NUCLEOTIDE SEQUENCE [LARGE SCALE GENOMIC DNA]</scope>
    <source>
        <strain evidence="4">CGMCC 1.4250</strain>
    </source>
</reference>
<dbReference type="STRING" id="334253.SAMN04487943_104389"/>
<keyword evidence="1" id="KW-0812">Transmembrane</keyword>
<accession>A0A1I4L6B7</accession>
<protein>
    <recommendedName>
        <fullName evidence="2">DUF4179 domain-containing protein</fullName>
    </recommendedName>
</protein>
<evidence type="ECO:0000259" key="2">
    <source>
        <dbReference type="Pfam" id="PF13786"/>
    </source>
</evidence>
<evidence type="ECO:0000256" key="1">
    <source>
        <dbReference type="SAM" id="Phobius"/>
    </source>
</evidence>
<proteinExistence type="predicted"/>
<organism evidence="3 4">
    <name type="scientific">Gracilibacillus orientalis</name>
    <dbReference type="NCBI Taxonomy" id="334253"/>
    <lineage>
        <taxon>Bacteria</taxon>
        <taxon>Bacillati</taxon>
        <taxon>Bacillota</taxon>
        <taxon>Bacilli</taxon>
        <taxon>Bacillales</taxon>
        <taxon>Bacillaceae</taxon>
        <taxon>Gracilibacillus</taxon>
    </lineage>
</organism>
<feature type="transmembrane region" description="Helical" evidence="1">
    <location>
        <begin position="45"/>
        <end position="64"/>
    </location>
</feature>
<dbReference type="Gene3D" id="2.60.40.1630">
    <property type="entry name" value="bacillus anthracis domain"/>
    <property type="match status" value="1"/>
</dbReference>
<evidence type="ECO:0000313" key="3">
    <source>
        <dbReference type="EMBL" id="SFL86522.1"/>
    </source>
</evidence>
<dbReference type="InterPro" id="IPR025436">
    <property type="entry name" value="DUF4179"/>
</dbReference>
<sequence>MSNLKKQMLKEKQQLESLQAPDQLEYRLHNALKSQQTRNSSRKYFVWKLVAAFLLCSILIGYNYQGLAYYGKKIIGFEDVDVISDTLQNLNEMGNGQSLNESITFENGVTFTVNGVMVDDNQLIIYYTATSETNNIDNPELDFTPMRITGFLTKSHMNSGAGNVSEDESTIKGTYSFEPPNGFAKELTLHFQQSVKTLTFEYDPNKAMGSSLRQKVDKRMPMDTGYLHFKTITASPTATVIKGTSNKETVDQLSFNQIVLVADGKKIQQLGSSYSSKWRGDYEFEIRFDALPTDVTNLQIRSDLAEGEEIEIIND</sequence>
<dbReference type="Proteomes" id="UP000198565">
    <property type="component" value="Unassembled WGS sequence"/>
</dbReference>
<dbReference type="OrthoDB" id="2961302at2"/>
<keyword evidence="1" id="KW-1133">Transmembrane helix</keyword>
<keyword evidence="1" id="KW-0472">Membrane</keyword>
<dbReference type="RefSeq" id="WP_091483537.1">
    <property type="nucleotide sequence ID" value="NZ_FOTR01000004.1"/>
</dbReference>
<dbReference type="Pfam" id="PF13786">
    <property type="entry name" value="DUF4179"/>
    <property type="match status" value="1"/>
</dbReference>
<dbReference type="AlphaFoldDB" id="A0A1I4L6B7"/>
<keyword evidence="4" id="KW-1185">Reference proteome</keyword>
<gene>
    <name evidence="3" type="ORF">SAMN04487943_104389</name>
</gene>
<evidence type="ECO:0000313" key="4">
    <source>
        <dbReference type="Proteomes" id="UP000198565"/>
    </source>
</evidence>
<name>A0A1I4L6B7_9BACI</name>
<dbReference type="EMBL" id="FOTR01000004">
    <property type="protein sequence ID" value="SFL86522.1"/>
    <property type="molecule type" value="Genomic_DNA"/>
</dbReference>
<feature type="domain" description="DUF4179" evidence="2">
    <location>
        <begin position="42"/>
        <end position="129"/>
    </location>
</feature>